<sequence>MPNDFKTQRDYIMIYHTAFVDALITVIAERACQHYYAVHHSPHALPFTSQIFIYAGLPLHLQGFAEDLISDEKPHHSRHYALVPDVRGKLACWIVQNRMGLDGIPGDTKEKFSRKYKRKAMSTWYEDCFRWMFGIDVHEARDTHLGITRVEVKKEPEGSNAGADEDEPMPVKKFRKVSIRKTLRTSKAASNAVAKDSTIIPSATVAQKMKGGRKRKIIDTKVKKSK</sequence>
<dbReference type="RefSeq" id="XP_024722072.1">
    <property type="nucleotide sequence ID" value="XM_024863680.1"/>
</dbReference>
<evidence type="ECO:0000313" key="2">
    <source>
        <dbReference type="Proteomes" id="UP000241818"/>
    </source>
</evidence>
<reference evidence="1 2" key="1">
    <citation type="journal article" date="2018" name="New Phytol.">
        <title>Comparative genomics and transcriptomics depict ericoid mycorrhizal fungi as versatile saprotrophs and plant mutualists.</title>
        <authorList>
            <person name="Martino E."/>
            <person name="Morin E."/>
            <person name="Grelet G.A."/>
            <person name="Kuo A."/>
            <person name="Kohler A."/>
            <person name="Daghino S."/>
            <person name="Barry K.W."/>
            <person name="Cichocki N."/>
            <person name="Clum A."/>
            <person name="Dockter R.B."/>
            <person name="Hainaut M."/>
            <person name="Kuo R.C."/>
            <person name="LaButti K."/>
            <person name="Lindahl B.D."/>
            <person name="Lindquist E.A."/>
            <person name="Lipzen A."/>
            <person name="Khouja H.R."/>
            <person name="Magnuson J."/>
            <person name="Murat C."/>
            <person name="Ohm R.A."/>
            <person name="Singer S.W."/>
            <person name="Spatafora J.W."/>
            <person name="Wang M."/>
            <person name="Veneault-Fourrey C."/>
            <person name="Henrissat B."/>
            <person name="Grigoriev I.V."/>
            <person name="Martin F.M."/>
            <person name="Perotto S."/>
        </authorList>
    </citation>
    <scope>NUCLEOTIDE SEQUENCE [LARGE SCALE GENOMIC DNA]</scope>
    <source>
        <strain evidence="1 2">ATCC 22711</strain>
    </source>
</reference>
<name>A0A2T3B586_AMORE</name>
<dbReference type="AlphaFoldDB" id="A0A2T3B586"/>
<keyword evidence="2" id="KW-1185">Reference proteome</keyword>
<dbReference type="Proteomes" id="UP000241818">
    <property type="component" value="Unassembled WGS sequence"/>
</dbReference>
<dbReference type="GeneID" id="36571761"/>
<dbReference type="InParanoid" id="A0A2T3B586"/>
<evidence type="ECO:0000313" key="1">
    <source>
        <dbReference type="EMBL" id="PSS21917.1"/>
    </source>
</evidence>
<accession>A0A2T3B586</accession>
<proteinExistence type="predicted"/>
<organism evidence="1 2">
    <name type="scientific">Amorphotheca resinae ATCC 22711</name>
    <dbReference type="NCBI Taxonomy" id="857342"/>
    <lineage>
        <taxon>Eukaryota</taxon>
        <taxon>Fungi</taxon>
        <taxon>Dikarya</taxon>
        <taxon>Ascomycota</taxon>
        <taxon>Pezizomycotina</taxon>
        <taxon>Leotiomycetes</taxon>
        <taxon>Helotiales</taxon>
        <taxon>Amorphothecaceae</taxon>
        <taxon>Amorphotheca</taxon>
    </lineage>
</organism>
<protein>
    <submittedName>
        <fullName evidence="1">Uncharacterized protein</fullName>
    </submittedName>
</protein>
<dbReference type="EMBL" id="KZ679009">
    <property type="protein sequence ID" value="PSS21917.1"/>
    <property type="molecule type" value="Genomic_DNA"/>
</dbReference>
<gene>
    <name evidence="1" type="ORF">M430DRAFT_17487</name>
</gene>